<dbReference type="AlphaFoldDB" id="A0A9X2CX62"/>
<dbReference type="Pfam" id="PF12697">
    <property type="entry name" value="Abhydrolase_6"/>
    <property type="match status" value="1"/>
</dbReference>
<keyword evidence="3" id="KW-1185">Reference proteome</keyword>
<dbReference type="EMBL" id="JAJKBJ010000001">
    <property type="protein sequence ID" value="MCL9682479.1"/>
    <property type="molecule type" value="Genomic_DNA"/>
</dbReference>
<dbReference type="SUPFAM" id="SSF53474">
    <property type="entry name" value="alpha/beta-Hydrolases"/>
    <property type="match status" value="1"/>
</dbReference>
<comment type="caution">
    <text evidence="2">The sequence shown here is derived from an EMBL/GenBank/DDBJ whole genome shotgun (WGS) entry which is preliminary data.</text>
</comment>
<dbReference type="Proteomes" id="UP001139721">
    <property type="component" value="Unassembled WGS sequence"/>
</dbReference>
<dbReference type="PANTHER" id="PTHR43194">
    <property type="entry name" value="HYDROLASE ALPHA/BETA FOLD FAMILY"/>
    <property type="match status" value="1"/>
</dbReference>
<proteinExistence type="predicted"/>
<protein>
    <submittedName>
        <fullName evidence="2">Alpha/beta hydrolase</fullName>
    </submittedName>
</protein>
<evidence type="ECO:0000313" key="3">
    <source>
        <dbReference type="Proteomes" id="UP001139721"/>
    </source>
</evidence>
<reference evidence="2" key="1">
    <citation type="submission" date="2021-11" db="EMBL/GenBank/DDBJ databases">
        <title>Legionella maioricencis sp. nov., a new species isolated from hot water samples in Mallorca.</title>
        <authorList>
            <person name="Crespi S."/>
            <person name="Drasar V."/>
            <person name="Salva-Serra F."/>
            <person name="Jaen-Luchoro D."/>
            <person name="Pineiro-Iglesias B."/>
            <person name="Aliaga F."/>
            <person name="Fernandez-Juarez V."/>
            <person name="Coll G."/>
            <person name="Moore E.R.B."/>
            <person name="Bennasar-Figueras A."/>
        </authorList>
    </citation>
    <scope>NUCLEOTIDE SEQUENCE</scope>
    <source>
        <strain evidence="2">HCPI-6</strain>
    </source>
</reference>
<feature type="domain" description="AB hydrolase-1" evidence="1">
    <location>
        <begin position="26"/>
        <end position="260"/>
    </location>
</feature>
<dbReference type="RefSeq" id="WP_250420130.1">
    <property type="nucleotide sequence ID" value="NZ_JAJKBJ010000001.1"/>
</dbReference>
<dbReference type="InterPro" id="IPR029058">
    <property type="entry name" value="AB_hydrolase_fold"/>
</dbReference>
<dbReference type="Gene3D" id="3.40.50.1820">
    <property type="entry name" value="alpha/beta hydrolase"/>
    <property type="match status" value="1"/>
</dbReference>
<dbReference type="PANTHER" id="PTHR43194:SF2">
    <property type="entry name" value="PEROXISOMAL MEMBRANE PROTEIN LPX1"/>
    <property type="match status" value="1"/>
</dbReference>
<evidence type="ECO:0000313" key="2">
    <source>
        <dbReference type="EMBL" id="MCL9682479.1"/>
    </source>
</evidence>
<evidence type="ECO:0000259" key="1">
    <source>
        <dbReference type="Pfam" id="PF12697"/>
    </source>
</evidence>
<gene>
    <name evidence="2" type="ORF">LOX96_00035</name>
</gene>
<dbReference type="InterPro" id="IPR000073">
    <property type="entry name" value="AB_hydrolase_1"/>
</dbReference>
<dbReference type="GO" id="GO:0016787">
    <property type="term" value="F:hydrolase activity"/>
    <property type="evidence" value="ECO:0007669"/>
    <property type="project" value="UniProtKB-KW"/>
</dbReference>
<accession>A0A9X2CX62</accession>
<name>A0A9X2CX62_9GAMM</name>
<organism evidence="2 3">
    <name type="scientific">Legionella maioricensis</name>
    <dbReference type="NCBI Taxonomy" id="2896528"/>
    <lineage>
        <taxon>Bacteria</taxon>
        <taxon>Pseudomonadati</taxon>
        <taxon>Pseudomonadota</taxon>
        <taxon>Gammaproteobacteria</taxon>
        <taxon>Legionellales</taxon>
        <taxon>Legionellaceae</taxon>
        <taxon>Legionella</taxon>
    </lineage>
</organism>
<sequence length="271" mass="30553">MSCLWTSLKARLRYIKSSEGKPYNWVFLPGGPGLGSESLSELTSLLQLPGTIWHLDLPGDGSNITEDDSHYFSHWSDALVEAVESLDKVILVAHSTGGMYALATIKLQRLLSGLVLMDSAPDASWQQIFGEYVKKHPIAALEKLQEKYLEHPGNETLKKMVIVSAPYLFTPAGLKKDLSFLELLPFNYRTCDWSAQYFDGDYTCQWIPETIPTLILAGDSDRITPLKLFSDSSGFHRDNILIREIPQSGHFPWIDNPDGVRLAFREYCQRL</sequence>
<dbReference type="InterPro" id="IPR050228">
    <property type="entry name" value="Carboxylesterase_BioH"/>
</dbReference>
<keyword evidence="2" id="KW-0378">Hydrolase</keyword>